<evidence type="ECO:0000313" key="5">
    <source>
        <dbReference type="Proteomes" id="UP000776276"/>
    </source>
</evidence>
<evidence type="ECO:0000259" key="3">
    <source>
        <dbReference type="SMART" id="SM00062"/>
    </source>
</evidence>
<dbReference type="InterPro" id="IPR001638">
    <property type="entry name" value="Solute-binding_3/MltF_N"/>
</dbReference>
<reference evidence="4 5" key="1">
    <citation type="submission" date="2021-06" db="EMBL/GenBank/DDBJ databases">
        <title>Sphingomonas sp. XMGL2, whole genome shotgun sequencing project.</title>
        <authorList>
            <person name="Zhao G."/>
            <person name="Shen L."/>
        </authorList>
    </citation>
    <scope>NUCLEOTIDE SEQUENCE [LARGE SCALE GENOMIC DNA]</scope>
    <source>
        <strain evidence="4 5">XMGL2</strain>
    </source>
</reference>
<sequence length="260" mass="28595">MKRPALACLLLLAACSGQRTLTVCADPNNLPFSNRAGQGFENRIAQLIADSLGAKLDYVWWAQRRGYVRNTLGEKKCDLWPGVASGVEMVATTRPYYRSSYMFVTRADKPLAGLTLDDARLKTLKLGVQLIGDDAMNTPPSHALARRGLTTNVTGYMLYGDYSRPNPPAAIVEAVEKGDVDVGLVWGPLAGYFAKTSPVPLRLERVTPWLDDAQWPMVYEVSMGVRKDDPALLRRIEAALAQNRARIRATLGDYGVPLID</sequence>
<dbReference type="InterPro" id="IPR022448">
    <property type="entry name" value="Quinoprotein_dehydrogenase"/>
</dbReference>
<dbReference type="SMART" id="SM00062">
    <property type="entry name" value="PBPb"/>
    <property type="match status" value="1"/>
</dbReference>
<accession>A0ABS6BQ62</accession>
<feature type="signal peptide" evidence="2">
    <location>
        <begin position="1"/>
        <end position="25"/>
    </location>
</feature>
<evidence type="ECO:0000256" key="2">
    <source>
        <dbReference type="SAM" id="SignalP"/>
    </source>
</evidence>
<dbReference type="EMBL" id="JAHKRT010000009">
    <property type="protein sequence ID" value="MBU3079345.1"/>
    <property type="molecule type" value="Genomic_DNA"/>
</dbReference>
<evidence type="ECO:0000256" key="1">
    <source>
        <dbReference type="ARBA" id="ARBA00022729"/>
    </source>
</evidence>
<gene>
    <name evidence="4" type="ORF">KOF26_15920</name>
</gene>
<dbReference type="PANTHER" id="PTHR35936:SF17">
    <property type="entry name" value="ARGININE-BINDING EXTRACELLULAR PROTEIN ARTP"/>
    <property type="match status" value="1"/>
</dbReference>
<dbReference type="Pfam" id="PF00497">
    <property type="entry name" value="SBP_bac_3"/>
    <property type="match status" value="1"/>
</dbReference>
<dbReference type="PANTHER" id="PTHR35936">
    <property type="entry name" value="MEMBRANE-BOUND LYTIC MUREIN TRANSGLYCOSYLASE F"/>
    <property type="match status" value="1"/>
</dbReference>
<feature type="domain" description="Solute-binding protein family 3/N-terminal" evidence="3">
    <location>
        <begin position="20"/>
        <end position="254"/>
    </location>
</feature>
<proteinExistence type="predicted"/>
<dbReference type="PROSITE" id="PS51257">
    <property type="entry name" value="PROKAR_LIPOPROTEIN"/>
    <property type="match status" value="1"/>
</dbReference>
<organism evidence="4 5">
    <name type="scientific">Sphingomonas quercus</name>
    <dbReference type="NCBI Taxonomy" id="2842451"/>
    <lineage>
        <taxon>Bacteria</taxon>
        <taxon>Pseudomonadati</taxon>
        <taxon>Pseudomonadota</taxon>
        <taxon>Alphaproteobacteria</taxon>
        <taxon>Sphingomonadales</taxon>
        <taxon>Sphingomonadaceae</taxon>
        <taxon>Sphingomonas</taxon>
    </lineage>
</organism>
<dbReference type="RefSeq" id="WP_216327338.1">
    <property type="nucleotide sequence ID" value="NZ_JAHKRT010000009.1"/>
</dbReference>
<keyword evidence="1 2" id="KW-0732">Signal</keyword>
<feature type="chain" id="PRO_5046309863" evidence="2">
    <location>
        <begin position="26"/>
        <end position="260"/>
    </location>
</feature>
<dbReference type="Proteomes" id="UP000776276">
    <property type="component" value="Unassembled WGS sequence"/>
</dbReference>
<keyword evidence="5" id="KW-1185">Reference proteome</keyword>
<protein>
    <submittedName>
        <fullName evidence="4">Substrate-binding domain-containing protein</fullName>
    </submittedName>
</protein>
<dbReference type="NCBIfam" id="TIGR03871">
    <property type="entry name" value="ABC_peri_MoxJ_2"/>
    <property type="match status" value="1"/>
</dbReference>
<comment type="caution">
    <text evidence="4">The sequence shown here is derived from an EMBL/GenBank/DDBJ whole genome shotgun (WGS) entry which is preliminary data.</text>
</comment>
<evidence type="ECO:0000313" key="4">
    <source>
        <dbReference type="EMBL" id="MBU3079345.1"/>
    </source>
</evidence>
<name>A0ABS6BQ62_9SPHN</name>